<dbReference type="NCBIfam" id="TIGR00229">
    <property type="entry name" value="sensory_box"/>
    <property type="match status" value="1"/>
</dbReference>
<dbReference type="SMART" id="SM00052">
    <property type="entry name" value="EAL"/>
    <property type="match status" value="1"/>
</dbReference>
<comment type="caution">
    <text evidence="7">The sequence shown here is derived from an EMBL/GenBank/DDBJ whole genome shotgun (WGS) entry which is preliminary data.</text>
</comment>
<dbReference type="GO" id="GO:0000160">
    <property type="term" value="P:phosphorelay signal transduction system"/>
    <property type="evidence" value="ECO:0007669"/>
    <property type="project" value="InterPro"/>
</dbReference>
<dbReference type="Gene3D" id="3.30.450.20">
    <property type="entry name" value="PAS domain"/>
    <property type="match status" value="1"/>
</dbReference>
<evidence type="ECO:0000259" key="6">
    <source>
        <dbReference type="PROSITE" id="PS50887"/>
    </source>
</evidence>
<dbReference type="InterPro" id="IPR000160">
    <property type="entry name" value="GGDEF_dom"/>
</dbReference>
<evidence type="ECO:0000259" key="4">
    <source>
        <dbReference type="PROSITE" id="PS50113"/>
    </source>
</evidence>
<protein>
    <submittedName>
        <fullName evidence="7">Phytochrome-like protein cph2</fullName>
    </submittedName>
</protein>
<dbReference type="PROSITE" id="PS50113">
    <property type="entry name" value="PAC"/>
    <property type="match status" value="1"/>
</dbReference>
<dbReference type="Proteomes" id="UP000319143">
    <property type="component" value="Unassembled WGS sequence"/>
</dbReference>
<dbReference type="CDD" id="cd01948">
    <property type="entry name" value="EAL"/>
    <property type="match status" value="1"/>
</dbReference>
<feature type="modified residue" description="4-aspartylphosphate" evidence="1">
    <location>
        <position position="49"/>
    </location>
</feature>
<dbReference type="Pfam" id="PF00072">
    <property type="entry name" value="Response_reg"/>
    <property type="match status" value="1"/>
</dbReference>
<dbReference type="SUPFAM" id="SSF55785">
    <property type="entry name" value="PYP-like sensor domain (PAS domain)"/>
    <property type="match status" value="1"/>
</dbReference>
<feature type="domain" description="Response regulatory" evidence="2">
    <location>
        <begin position="1"/>
        <end position="116"/>
    </location>
</feature>
<organism evidence="7 8">
    <name type="scientific">Novipirellula artificiosorum</name>
    <dbReference type="NCBI Taxonomy" id="2528016"/>
    <lineage>
        <taxon>Bacteria</taxon>
        <taxon>Pseudomonadati</taxon>
        <taxon>Planctomycetota</taxon>
        <taxon>Planctomycetia</taxon>
        <taxon>Pirellulales</taxon>
        <taxon>Pirellulaceae</taxon>
        <taxon>Novipirellula</taxon>
    </lineage>
</organism>
<name>A0A5C6DJ04_9BACT</name>
<dbReference type="Gene3D" id="3.30.70.270">
    <property type="match status" value="1"/>
</dbReference>
<dbReference type="PROSITE" id="PS50110">
    <property type="entry name" value="RESPONSE_REGULATORY"/>
    <property type="match status" value="1"/>
</dbReference>
<feature type="domain" description="PAC" evidence="4">
    <location>
        <begin position="204"/>
        <end position="256"/>
    </location>
</feature>
<dbReference type="InterPro" id="IPR043128">
    <property type="entry name" value="Rev_trsase/Diguanyl_cyclase"/>
</dbReference>
<dbReference type="Gene3D" id="3.40.50.2300">
    <property type="match status" value="1"/>
</dbReference>
<dbReference type="InterPro" id="IPR011006">
    <property type="entry name" value="CheY-like_superfamily"/>
</dbReference>
<accession>A0A5C6DJ04</accession>
<dbReference type="EMBL" id="SJPV01000006">
    <property type="protein sequence ID" value="TWU35877.1"/>
    <property type="molecule type" value="Genomic_DNA"/>
</dbReference>
<dbReference type="InterPro" id="IPR001633">
    <property type="entry name" value="EAL_dom"/>
</dbReference>
<dbReference type="CDD" id="cd00130">
    <property type="entry name" value="PAS"/>
    <property type="match status" value="1"/>
</dbReference>
<feature type="domain" description="EAL" evidence="5">
    <location>
        <begin position="423"/>
        <end position="679"/>
    </location>
</feature>
<dbReference type="InterPro" id="IPR001789">
    <property type="entry name" value="Sig_transdc_resp-reg_receiver"/>
</dbReference>
<evidence type="ECO:0000313" key="7">
    <source>
        <dbReference type="EMBL" id="TWU35877.1"/>
    </source>
</evidence>
<dbReference type="SMART" id="SM00086">
    <property type="entry name" value="PAC"/>
    <property type="match status" value="1"/>
</dbReference>
<evidence type="ECO:0000259" key="2">
    <source>
        <dbReference type="PROSITE" id="PS50110"/>
    </source>
</evidence>
<feature type="domain" description="PAS" evidence="3">
    <location>
        <begin position="128"/>
        <end position="200"/>
    </location>
</feature>
<dbReference type="PANTHER" id="PTHR44757:SF2">
    <property type="entry name" value="BIOFILM ARCHITECTURE MAINTENANCE PROTEIN MBAA"/>
    <property type="match status" value="1"/>
</dbReference>
<evidence type="ECO:0000256" key="1">
    <source>
        <dbReference type="PROSITE-ProRule" id="PRU00169"/>
    </source>
</evidence>
<gene>
    <name evidence="7" type="primary">cph2_2</name>
    <name evidence="7" type="ORF">Poly41_36280</name>
</gene>
<dbReference type="Pfam" id="PF00990">
    <property type="entry name" value="GGDEF"/>
    <property type="match status" value="1"/>
</dbReference>
<dbReference type="InterPro" id="IPR052155">
    <property type="entry name" value="Biofilm_reg_signaling"/>
</dbReference>
<feature type="domain" description="GGDEF" evidence="6">
    <location>
        <begin position="279"/>
        <end position="414"/>
    </location>
</feature>
<dbReference type="PROSITE" id="PS50112">
    <property type="entry name" value="PAS"/>
    <property type="match status" value="1"/>
</dbReference>
<dbReference type="SUPFAM" id="SSF141868">
    <property type="entry name" value="EAL domain-like"/>
    <property type="match status" value="1"/>
</dbReference>
<dbReference type="SMART" id="SM00267">
    <property type="entry name" value="GGDEF"/>
    <property type="match status" value="1"/>
</dbReference>
<dbReference type="InterPro" id="IPR035919">
    <property type="entry name" value="EAL_sf"/>
</dbReference>
<dbReference type="SMART" id="SM00448">
    <property type="entry name" value="REC"/>
    <property type="match status" value="1"/>
</dbReference>
<reference evidence="7 8" key="1">
    <citation type="submission" date="2019-02" db="EMBL/GenBank/DDBJ databases">
        <title>Deep-cultivation of Planctomycetes and their phenomic and genomic characterization uncovers novel biology.</title>
        <authorList>
            <person name="Wiegand S."/>
            <person name="Jogler M."/>
            <person name="Boedeker C."/>
            <person name="Pinto D."/>
            <person name="Vollmers J."/>
            <person name="Rivas-Marin E."/>
            <person name="Kohn T."/>
            <person name="Peeters S.H."/>
            <person name="Heuer A."/>
            <person name="Rast P."/>
            <person name="Oberbeckmann S."/>
            <person name="Bunk B."/>
            <person name="Jeske O."/>
            <person name="Meyerdierks A."/>
            <person name="Storesund J.E."/>
            <person name="Kallscheuer N."/>
            <person name="Luecker S."/>
            <person name="Lage O.M."/>
            <person name="Pohl T."/>
            <person name="Merkel B.J."/>
            <person name="Hornburger P."/>
            <person name="Mueller R.-W."/>
            <person name="Bruemmer F."/>
            <person name="Labrenz M."/>
            <person name="Spormann A.M."/>
            <person name="Op Den Camp H."/>
            <person name="Overmann J."/>
            <person name="Amann R."/>
            <person name="Jetten M.S.M."/>
            <person name="Mascher T."/>
            <person name="Medema M.H."/>
            <person name="Devos D.P."/>
            <person name="Kaster A.-K."/>
            <person name="Ovreas L."/>
            <person name="Rohde M."/>
            <person name="Galperin M.Y."/>
            <person name="Jogler C."/>
        </authorList>
    </citation>
    <scope>NUCLEOTIDE SEQUENCE [LARGE SCALE GENOMIC DNA]</scope>
    <source>
        <strain evidence="7 8">Poly41</strain>
    </source>
</reference>
<dbReference type="SUPFAM" id="SSF52172">
    <property type="entry name" value="CheY-like"/>
    <property type="match status" value="1"/>
</dbReference>
<dbReference type="Pfam" id="PF08447">
    <property type="entry name" value="PAS_3"/>
    <property type="match status" value="1"/>
</dbReference>
<dbReference type="PROSITE" id="PS50883">
    <property type="entry name" value="EAL"/>
    <property type="match status" value="1"/>
</dbReference>
<dbReference type="Gene3D" id="3.20.20.450">
    <property type="entry name" value="EAL domain"/>
    <property type="match status" value="1"/>
</dbReference>
<dbReference type="SUPFAM" id="SSF55073">
    <property type="entry name" value="Nucleotide cyclase"/>
    <property type="match status" value="1"/>
</dbReference>
<dbReference type="SMART" id="SM00091">
    <property type="entry name" value="PAS"/>
    <property type="match status" value="1"/>
</dbReference>
<dbReference type="CDD" id="cd17574">
    <property type="entry name" value="REC_OmpR"/>
    <property type="match status" value="1"/>
</dbReference>
<dbReference type="NCBIfam" id="TIGR00254">
    <property type="entry name" value="GGDEF"/>
    <property type="match status" value="1"/>
</dbReference>
<dbReference type="InterPro" id="IPR035965">
    <property type="entry name" value="PAS-like_dom_sf"/>
</dbReference>
<dbReference type="Pfam" id="PF00563">
    <property type="entry name" value="EAL"/>
    <property type="match status" value="1"/>
</dbReference>
<sequence length="707" mass="78921">MLIVDDERINQQILSHLLTQKGYQTILASDGEEALQYIEKLPIDLVLLDIVMPVLDGSETLRQIREKRSEVVLPVIMVTADGDGSQVVRALNAGANDFITKPIDPDVTIARLETQMKLRDLQSALIESEQRYALASQGANDGLWDWDLMTSEVYFSPRGKQMLGMDESDSLDSTRAWLSRSHPEDMPRVQRAFDLHLAGKIPHFEAELRMLHSDGTYRWMLCRGLAVRNDRGEATRIAGSLTDITEGKVADSLTGLPNRLLFRDRLQGTIDRVGRLDEEKYAVLYFDLDNFKLVNDSLGHGAGDQLLIRVAKRLESCVRECESIVARIGGDEFAILLEKVKSQRETERVAQRVAEAISTPFTLSDGHEVFTSASIGISFVSDRHVTADELLGEADTAMYEAKQNGKSHFEVFNPAMHDAARARLELESELRRSLERDELYLRYQPIVNLSSGTLLGFEALARWEHPRLGDVSPNQFIPIAEDTGLIGAIGSRLLGIACRQMAEWKASSRFVDDLSINFNLSAKQLSQKGLADEIRAALHESCLPADCLRIEITESAIMENLHVGVELLCELRESGIRVEIDDFGTGYSSLALLHKLPLDVLKIDRSFIGKMLHSVENTAIVRTILALADSINLDVIAEGIETEAQRSQLQSMGCNFGQGYLFSKPLDCDEISQLLCQQCNPNPQRQPCSCGPFRCNSTRRFPAWTFA</sequence>
<evidence type="ECO:0000259" key="3">
    <source>
        <dbReference type="PROSITE" id="PS50112"/>
    </source>
</evidence>
<evidence type="ECO:0000259" key="5">
    <source>
        <dbReference type="PROSITE" id="PS50883"/>
    </source>
</evidence>
<evidence type="ECO:0000313" key="8">
    <source>
        <dbReference type="Proteomes" id="UP000319143"/>
    </source>
</evidence>
<dbReference type="InterPro" id="IPR000014">
    <property type="entry name" value="PAS"/>
</dbReference>
<dbReference type="InterPro" id="IPR000700">
    <property type="entry name" value="PAS-assoc_C"/>
</dbReference>
<dbReference type="InterPro" id="IPR013655">
    <property type="entry name" value="PAS_fold_3"/>
</dbReference>
<dbReference type="CDD" id="cd01949">
    <property type="entry name" value="GGDEF"/>
    <property type="match status" value="1"/>
</dbReference>
<dbReference type="InterPro" id="IPR029787">
    <property type="entry name" value="Nucleotide_cyclase"/>
</dbReference>
<dbReference type="PROSITE" id="PS50887">
    <property type="entry name" value="GGDEF"/>
    <property type="match status" value="1"/>
</dbReference>
<dbReference type="InterPro" id="IPR001610">
    <property type="entry name" value="PAC"/>
</dbReference>
<keyword evidence="8" id="KW-1185">Reference proteome</keyword>
<dbReference type="AlphaFoldDB" id="A0A5C6DJ04"/>
<proteinExistence type="predicted"/>
<keyword evidence="1" id="KW-0597">Phosphoprotein</keyword>
<dbReference type="PANTHER" id="PTHR44757">
    <property type="entry name" value="DIGUANYLATE CYCLASE DGCP"/>
    <property type="match status" value="1"/>
</dbReference>